<dbReference type="Proteomes" id="UP000028926">
    <property type="component" value="Chromosome"/>
</dbReference>
<dbReference type="InterPro" id="IPR036866">
    <property type="entry name" value="RibonucZ/Hydroxyglut_hydro"/>
</dbReference>
<dbReference type="InterPro" id="IPR041141">
    <property type="entry name" value="CmlA_N"/>
</dbReference>
<dbReference type="Pfam" id="PF12706">
    <property type="entry name" value="Lactamase_B_2"/>
    <property type="match status" value="1"/>
</dbReference>
<sequence>MDQYYLKPTIKAEPLIWQWYAWPYLISPLPAACNIVERHLKIMQSYVQNPQIHAQAVKDPKLLGGPFIDLEGKKVEEVKELINQTKIECETLITLNYSFKELDQALQTEAQGDSLESLYHRIPGPLKGLIELVYDLNNNPSIRLIEPLIYKNYYSEKHQKVALSDTTTDFRKFVLSTPHLNETDVVYLDIPFSDSKLDTLFKMKEKAESLTRIQEMFKIPPPKQHLFRSFFTTASPTMPENRNYHDEGIRLRYFGHACILVQTKSSSILFDPVISYPLHSNEVPRYTFEDLPDQIDYVVITHNHQDHLMFETLLQLRHKVRHFVFPGNQVGALGDPSIKLILKHTGFSSLIELREMDTIPLQDGEIIALPFLGEHSDLNIQSKLSYCINLKGKKFLFAADSNNLDPTLYGHIFDYIGAIDMLFLGMECDGAPLSWLYGPLLSSPLKRTHDKNRTLSGSNFEKAWGIVEKSNCKKAYVYAMGQEPWLNYVMALKYGDNSPQIIESDKFIQACKQKGIESERLFGKKEWNICQ</sequence>
<dbReference type="InterPro" id="IPR001279">
    <property type="entry name" value="Metallo-B-lactamas"/>
</dbReference>
<keyword evidence="4" id="KW-1185">Reference proteome</keyword>
<dbReference type="STRING" id="91604.ID47_05110"/>
<evidence type="ECO:0008006" key="5">
    <source>
        <dbReference type="Google" id="ProtNLM"/>
    </source>
</evidence>
<feature type="domain" description="Diiron non-heme beta-hydroxylase N-terminal" evidence="2">
    <location>
        <begin position="5"/>
        <end position="234"/>
    </location>
</feature>
<feature type="domain" description="Metallo-beta-lactamase" evidence="1">
    <location>
        <begin position="268"/>
        <end position="424"/>
    </location>
</feature>
<evidence type="ECO:0000259" key="1">
    <source>
        <dbReference type="Pfam" id="PF12706"/>
    </source>
</evidence>
<dbReference type="SUPFAM" id="SSF56281">
    <property type="entry name" value="Metallo-hydrolase/oxidoreductase"/>
    <property type="match status" value="1"/>
</dbReference>
<organism evidence="3 4">
    <name type="scientific">Candidatus Odyssella acanthamoebae</name>
    <dbReference type="NCBI Taxonomy" id="91604"/>
    <lineage>
        <taxon>Bacteria</taxon>
        <taxon>Pseudomonadati</taxon>
        <taxon>Pseudomonadota</taxon>
        <taxon>Alphaproteobacteria</taxon>
        <taxon>Holosporales</taxon>
        <taxon>Candidatus Paracaedibacteraceae</taxon>
        <taxon>Candidatus Odyssella</taxon>
    </lineage>
</organism>
<evidence type="ECO:0000313" key="4">
    <source>
        <dbReference type="Proteomes" id="UP000028926"/>
    </source>
</evidence>
<dbReference type="AlphaFoldDB" id="A0A077AZX0"/>
<dbReference type="RefSeq" id="WP_038464484.1">
    <property type="nucleotide sequence ID" value="NZ_CP008941.1"/>
</dbReference>
<dbReference type="eggNOG" id="COG2220">
    <property type="taxonomic scope" value="Bacteria"/>
</dbReference>
<dbReference type="EMBL" id="CP008941">
    <property type="protein sequence ID" value="AIK96255.1"/>
    <property type="molecule type" value="Genomic_DNA"/>
</dbReference>
<dbReference type="PANTHER" id="PTHR15032">
    <property type="entry name" value="N-ACYL-PHOSPHATIDYLETHANOLAMINE-HYDROLYZING PHOSPHOLIPASE D"/>
    <property type="match status" value="1"/>
</dbReference>
<reference evidence="3 4" key="1">
    <citation type="submission" date="2014-07" db="EMBL/GenBank/DDBJ databases">
        <title>Comparative genomic insights into amoeba endosymbionts belonging to the families of Holosporaceae and Candidatus Midichloriaceae within Rickettsiales.</title>
        <authorList>
            <person name="Wang Z."/>
            <person name="Wu M."/>
        </authorList>
    </citation>
    <scope>NUCLEOTIDE SEQUENCE [LARGE SCALE GENOMIC DNA]</scope>
    <source>
        <strain evidence="3">PRA3</strain>
    </source>
</reference>
<dbReference type="HOGENOM" id="CLU_516704_0_0_5"/>
<dbReference type="Gene3D" id="3.60.15.10">
    <property type="entry name" value="Ribonuclease Z/Hydroxyacylglutathione hydrolase-like"/>
    <property type="match status" value="1"/>
</dbReference>
<dbReference type="GO" id="GO:0005737">
    <property type="term" value="C:cytoplasm"/>
    <property type="evidence" value="ECO:0007669"/>
    <property type="project" value="TreeGrafter"/>
</dbReference>
<dbReference type="PANTHER" id="PTHR15032:SF4">
    <property type="entry name" value="N-ACYL-PHOSPHATIDYLETHANOLAMINE-HYDROLYZING PHOSPHOLIPASE D"/>
    <property type="match status" value="1"/>
</dbReference>
<gene>
    <name evidence="3" type="ORF">ID47_05110</name>
</gene>
<dbReference type="Pfam" id="PF18456">
    <property type="entry name" value="CmlA_N"/>
    <property type="match status" value="1"/>
</dbReference>
<name>A0A077AZX0_9PROT</name>
<dbReference type="KEGG" id="paca:ID47_05110"/>
<protein>
    <recommendedName>
        <fullName evidence="5">Diiron non-heme beta-hydroxylase N-terminal domain-containing protein</fullName>
    </recommendedName>
</protein>
<proteinExistence type="predicted"/>
<evidence type="ECO:0000313" key="3">
    <source>
        <dbReference type="EMBL" id="AIK96255.1"/>
    </source>
</evidence>
<evidence type="ECO:0000259" key="2">
    <source>
        <dbReference type="Pfam" id="PF18456"/>
    </source>
</evidence>
<dbReference type="OrthoDB" id="9805728at2"/>
<accession>A0A077AZX0</accession>